<reference evidence="1 2" key="1">
    <citation type="journal article" date="2015" name="Stand. Genomic Sci.">
        <title>Genomic Encyclopedia of Bacterial and Archaeal Type Strains, Phase III: the genomes of soil and plant-associated and newly described type strains.</title>
        <authorList>
            <person name="Whitman W.B."/>
            <person name="Woyke T."/>
            <person name="Klenk H.P."/>
            <person name="Zhou Y."/>
            <person name="Lilburn T.G."/>
            <person name="Beck B.J."/>
            <person name="De Vos P."/>
            <person name="Vandamme P."/>
            <person name="Eisen J.A."/>
            <person name="Garrity G."/>
            <person name="Hugenholtz P."/>
            <person name="Kyrpides N.C."/>
        </authorList>
    </citation>
    <scope>NUCLEOTIDE SEQUENCE [LARGE SCALE GENOMIC DNA]</scope>
    <source>
        <strain evidence="1 2">CGMCC 1.5364</strain>
    </source>
</reference>
<protein>
    <submittedName>
        <fullName evidence="1">Putative rhamnosyltransferase</fullName>
    </submittedName>
</protein>
<organism evidence="1 2">
    <name type="scientific">Paracoccus sulfuroxidans</name>
    <dbReference type="NCBI Taxonomy" id="384678"/>
    <lineage>
        <taxon>Bacteria</taxon>
        <taxon>Pseudomonadati</taxon>
        <taxon>Pseudomonadota</taxon>
        <taxon>Alphaproteobacteria</taxon>
        <taxon>Rhodobacterales</taxon>
        <taxon>Paracoccaceae</taxon>
        <taxon>Paracoccus</taxon>
    </lineage>
</organism>
<dbReference type="AlphaFoldDB" id="A0A562P231"/>
<keyword evidence="1" id="KW-0808">Transferase</keyword>
<dbReference type="EMBL" id="VLKU01000001">
    <property type="protein sequence ID" value="TWI38046.1"/>
    <property type="molecule type" value="Genomic_DNA"/>
</dbReference>
<comment type="caution">
    <text evidence="1">The sequence shown here is derived from an EMBL/GenBank/DDBJ whole genome shotgun (WGS) entry which is preliminary data.</text>
</comment>
<dbReference type="OrthoDB" id="7874906at2"/>
<gene>
    <name evidence="1" type="ORF">IQ24_00180</name>
</gene>
<dbReference type="GO" id="GO:0016740">
    <property type="term" value="F:transferase activity"/>
    <property type="evidence" value="ECO:0007669"/>
    <property type="project" value="UniProtKB-KW"/>
</dbReference>
<evidence type="ECO:0000313" key="2">
    <source>
        <dbReference type="Proteomes" id="UP000316225"/>
    </source>
</evidence>
<dbReference type="Proteomes" id="UP000316225">
    <property type="component" value="Unassembled WGS sequence"/>
</dbReference>
<dbReference type="InterPro" id="IPR021466">
    <property type="entry name" value="Put_rhamnosyl_transferase"/>
</dbReference>
<accession>A0A562P231</accession>
<dbReference type="Pfam" id="PF11316">
    <property type="entry name" value="Rhamno_transf"/>
    <property type="match status" value="1"/>
</dbReference>
<sequence>MAREKIVGLCRFSFLGRCDWASTRGQAGKDPELLQKRAEILFDPRRLARRMQAFETLCLPSMAAQTDQDFSFLILVSPELPLEWYRRLQEACKPVPQARIVMSSERTPCDALRPHLRSFAQEAGRSVLQFRVDDDDALSIHHVARLRAHARRFADLESVAISFPLGVSFGSYEGDPVTFWRSQQPFVGAGAAVRMRAPGRSIFAIDHFQLPRHFVSVTDQSVFGHMILRWDEGKSIATIRAKFPPWFKAMKPAALEKILADDFPFLIGRDLGFVRRADAPKLDLSGRMPQRDEDALN</sequence>
<dbReference type="RefSeq" id="WP_145395828.1">
    <property type="nucleotide sequence ID" value="NZ_VLKU01000001.1"/>
</dbReference>
<name>A0A562P231_9RHOB</name>
<keyword evidence="2" id="KW-1185">Reference proteome</keyword>
<proteinExistence type="predicted"/>
<evidence type="ECO:0000313" key="1">
    <source>
        <dbReference type="EMBL" id="TWI38046.1"/>
    </source>
</evidence>